<keyword evidence="2" id="KW-0472">Membrane</keyword>
<organism evidence="4 5">
    <name type="scientific">Phytophthora nicotianae P1976</name>
    <dbReference type="NCBI Taxonomy" id="1317066"/>
    <lineage>
        <taxon>Eukaryota</taxon>
        <taxon>Sar</taxon>
        <taxon>Stramenopiles</taxon>
        <taxon>Oomycota</taxon>
        <taxon>Peronosporomycetes</taxon>
        <taxon>Peronosporales</taxon>
        <taxon>Peronosporaceae</taxon>
        <taxon>Phytophthora</taxon>
    </lineage>
</organism>
<dbReference type="Proteomes" id="UP000028582">
    <property type="component" value="Unassembled WGS sequence"/>
</dbReference>
<evidence type="ECO:0000313" key="4">
    <source>
        <dbReference type="EMBL" id="ETO59235.1"/>
    </source>
</evidence>
<dbReference type="GO" id="GO:0008270">
    <property type="term" value="F:zinc ion binding"/>
    <property type="evidence" value="ECO:0007669"/>
    <property type="project" value="UniProtKB-KW"/>
</dbReference>
<dbReference type="Pfam" id="PF10551">
    <property type="entry name" value="MULE"/>
    <property type="match status" value="1"/>
</dbReference>
<gene>
    <name evidence="4" type="ORF">F444_22394</name>
</gene>
<dbReference type="AlphaFoldDB" id="A0A080YXX4"/>
<evidence type="ECO:0000256" key="2">
    <source>
        <dbReference type="SAM" id="Phobius"/>
    </source>
</evidence>
<keyword evidence="1" id="KW-0862">Zinc</keyword>
<accession>A0A080YXX4</accession>
<keyword evidence="2" id="KW-1133">Transmembrane helix</keyword>
<feature type="transmembrane region" description="Helical" evidence="2">
    <location>
        <begin position="487"/>
        <end position="507"/>
    </location>
</feature>
<evidence type="ECO:0000313" key="5">
    <source>
        <dbReference type="Proteomes" id="UP000028582"/>
    </source>
</evidence>
<feature type="transmembrane region" description="Helical" evidence="2">
    <location>
        <begin position="446"/>
        <end position="466"/>
    </location>
</feature>
<proteinExistence type="predicted"/>
<sequence>MVTQGFKPSRIRNGMARRFGLTGSELPTLRQVQWFVSSYSKKNLHRNDDYDESLSQIDQLAYGPTVSDTNPFSFGWKRDGRGKPDVGNGSDEKPFLVGLTTKRLLLNAARDPEAFVFHMDTTFKLNQVGYPVIVCGISDKCRSFHLMALFITSQRLEDIYATVLTELRRIFASVSGGRQLVVKFVMADAKAAQQNKVVRVFGADCEFVYLMCFYHVMAKVHEKLKSVPDRLRDQVMADVYDLHFAASQDVYDEQVKPILTSWSDEEQMVWIRGYFERTWVTSAFWRWQCFHTPSGYATTNNPVEQFNRLIKCDYTLRTKHKIGTLTQLLADCCGHQSVTPRIFKESPEATQQLNARVKDFRRRDLLVGMTPSRSSIDFLLVSPNPDVVRVLSRGCERVYLPELGRSREVGPVSAQMEVNYARMEVAGQPEGGWNVDLSTNSCGCKYYFKFAVCIHVIFALQIKSYTGLDGKRTLVNRSVSRKRRRSSITVLLLSIGTLKILLFYSHYAELDHTTRSKAALHND</sequence>
<protein>
    <recommendedName>
        <fullName evidence="3">SWIM-type domain-containing protein</fullName>
    </recommendedName>
</protein>
<evidence type="ECO:0000256" key="1">
    <source>
        <dbReference type="PROSITE-ProRule" id="PRU00325"/>
    </source>
</evidence>
<dbReference type="InterPro" id="IPR018289">
    <property type="entry name" value="MULE_transposase_dom"/>
</dbReference>
<keyword evidence="1" id="KW-0479">Metal-binding</keyword>
<keyword evidence="2" id="KW-0812">Transmembrane</keyword>
<feature type="domain" description="SWIM-type" evidence="3">
    <location>
        <begin position="433"/>
        <end position="464"/>
    </location>
</feature>
<comment type="caution">
    <text evidence="4">The sequence shown here is derived from an EMBL/GenBank/DDBJ whole genome shotgun (WGS) entry which is preliminary data.</text>
</comment>
<name>A0A080YXX4_PHYNI</name>
<evidence type="ECO:0000259" key="3">
    <source>
        <dbReference type="PROSITE" id="PS50966"/>
    </source>
</evidence>
<dbReference type="PANTHER" id="PTHR33977:SF1">
    <property type="entry name" value="ZINC ION BINDING PROTEIN"/>
    <property type="match status" value="1"/>
</dbReference>
<dbReference type="EMBL" id="ANJA01004234">
    <property type="protein sequence ID" value="ETO59235.1"/>
    <property type="molecule type" value="Genomic_DNA"/>
</dbReference>
<dbReference type="PROSITE" id="PS50966">
    <property type="entry name" value="ZF_SWIM"/>
    <property type="match status" value="1"/>
</dbReference>
<dbReference type="PANTHER" id="PTHR33977">
    <property type="entry name" value="ZINC ION BINDING PROTEIN"/>
    <property type="match status" value="1"/>
</dbReference>
<dbReference type="InterPro" id="IPR007527">
    <property type="entry name" value="Znf_SWIM"/>
</dbReference>
<keyword evidence="1" id="KW-0863">Zinc-finger</keyword>
<reference evidence="4 5" key="1">
    <citation type="submission" date="2013-11" db="EMBL/GenBank/DDBJ databases">
        <title>The Genome Sequence of Phytophthora parasitica P1976.</title>
        <authorList>
            <consortium name="The Broad Institute Genomics Platform"/>
            <person name="Russ C."/>
            <person name="Tyler B."/>
            <person name="Panabieres F."/>
            <person name="Shan W."/>
            <person name="Tripathy S."/>
            <person name="Grunwald N."/>
            <person name="Machado M."/>
            <person name="Johnson C.S."/>
            <person name="Walker B."/>
            <person name="Young S."/>
            <person name="Zeng Q."/>
            <person name="Gargeya S."/>
            <person name="Fitzgerald M."/>
            <person name="Haas B."/>
            <person name="Abouelleil A."/>
            <person name="Allen A.W."/>
            <person name="Alvarado L."/>
            <person name="Arachchi H.M."/>
            <person name="Berlin A.M."/>
            <person name="Chapman S.B."/>
            <person name="Gainer-Dewar J."/>
            <person name="Goldberg J."/>
            <person name="Griggs A."/>
            <person name="Gujja S."/>
            <person name="Hansen M."/>
            <person name="Howarth C."/>
            <person name="Imamovic A."/>
            <person name="Ireland A."/>
            <person name="Larimer J."/>
            <person name="McCowan C."/>
            <person name="Murphy C."/>
            <person name="Pearson M."/>
            <person name="Poon T.W."/>
            <person name="Priest M."/>
            <person name="Roberts A."/>
            <person name="Saif S."/>
            <person name="Shea T."/>
            <person name="Sisk P."/>
            <person name="Sykes S."/>
            <person name="Wortman J."/>
            <person name="Nusbaum C."/>
            <person name="Birren B."/>
        </authorList>
    </citation>
    <scope>NUCLEOTIDE SEQUENCE [LARGE SCALE GENOMIC DNA]</scope>
    <source>
        <strain evidence="4 5">P1976</strain>
    </source>
</reference>